<dbReference type="EMBL" id="VSSQ01137800">
    <property type="protein sequence ID" value="MPN61328.1"/>
    <property type="molecule type" value="Genomic_DNA"/>
</dbReference>
<comment type="caution">
    <text evidence="3">The sequence shown here is derived from an EMBL/GenBank/DDBJ whole genome shotgun (WGS) entry which is preliminary data.</text>
</comment>
<gene>
    <name evidence="3" type="ORF">SDC9_209064</name>
</gene>
<dbReference type="AlphaFoldDB" id="A0A645JCB2"/>
<dbReference type="Gene3D" id="3.90.1010.20">
    <property type="match status" value="1"/>
</dbReference>
<protein>
    <recommendedName>
        <fullName evidence="2">FMN-binding domain-containing protein</fullName>
    </recommendedName>
</protein>
<evidence type="ECO:0000256" key="1">
    <source>
        <dbReference type="SAM" id="MobiDB-lite"/>
    </source>
</evidence>
<evidence type="ECO:0000259" key="2">
    <source>
        <dbReference type="SMART" id="SM00900"/>
    </source>
</evidence>
<proteinExistence type="predicted"/>
<dbReference type="SMART" id="SM00900">
    <property type="entry name" value="FMN_bind"/>
    <property type="match status" value="1"/>
</dbReference>
<dbReference type="GO" id="GO:0016020">
    <property type="term" value="C:membrane"/>
    <property type="evidence" value="ECO:0007669"/>
    <property type="project" value="InterPro"/>
</dbReference>
<dbReference type="InterPro" id="IPR007329">
    <property type="entry name" value="FMN-bd"/>
</dbReference>
<feature type="region of interest" description="Disordered" evidence="1">
    <location>
        <begin position="1"/>
        <end position="27"/>
    </location>
</feature>
<dbReference type="Pfam" id="PF04205">
    <property type="entry name" value="FMN_bind"/>
    <property type="match status" value="1"/>
</dbReference>
<evidence type="ECO:0000313" key="3">
    <source>
        <dbReference type="EMBL" id="MPN61328.1"/>
    </source>
</evidence>
<feature type="domain" description="FMN-binding" evidence="2">
    <location>
        <begin position="26"/>
        <end position="104"/>
    </location>
</feature>
<organism evidence="3">
    <name type="scientific">bioreactor metagenome</name>
    <dbReference type="NCBI Taxonomy" id="1076179"/>
    <lineage>
        <taxon>unclassified sequences</taxon>
        <taxon>metagenomes</taxon>
        <taxon>ecological metagenomes</taxon>
    </lineage>
</organism>
<reference evidence="3" key="1">
    <citation type="submission" date="2019-08" db="EMBL/GenBank/DDBJ databases">
        <authorList>
            <person name="Kucharzyk K."/>
            <person name="Murdoch R.W."/>
            <person name="Higgins S."/>
            <person name="Loffler F."/>
        </authorList>
    </citation>
    <scope>NUCLEOTIDE SEQUENCE</scope>
</reference>
<sequence length="109" mass="11659">MGDSVTTAAIPRGGPNPAWRDGTYTGHAVNQRGPVELEVMIENGKFHHIKALSHNDTTLIFDKVLRKLTRVMLIKNSTEVDGVSSATVSSRGIIDAVNNAVEQAASPAH</sequence>
<name>A0A645JCB2_9ZZZZ</name>
<dbReference type="GO" id="GO:0010181">
    <property type="term" value="F:FMN binding"/>
    <property type="evidence" value="ECO:0007669"/>
    <property type="project" value="InterPro"/>
</dbReference>
<accession>A0A645JCB2</accession>